<reference evidence="1 2" key="1">
    <citation type="journal article" date="2021" name="BMC Biol.">
        <title>Horizontally acquired antibacterial genes associated with adaptive radiation of ladybird beetles.</title>
        <authorList>
            <person name="Li H.S."/>
            <person name="Tang X.F."/>
            <person name="Huang Y.H."/>
            <person name="Xu Z.Y."/>
            <person name="Chen M.L."/>
            <person name="Du X.Y."/>
            <person name="Qiu B.Y."/>
            <person name="Chen P.T."/>
            <person name="Zhang W."/>
            <person name="Slipinski A."/>
            <person name="Escalona H.E."/>
            <person name="Waterhouse R.M."/>
            <person name="Zwick A."/>
            <person name="Pang H."/>
        </authorList>
    </citation>
    <scope>NUCLEOTIDE SEQUENCE [LARGE SCALE GENOMIC DNA]</scope>
    <source>
        <strain evidence="1">SYSU2018</strain>
    </source>
</reference>
<dbReference type="SUPFAM" id="SSF56219">
    <property type="entry name" value="DNase I-like"/>
    <property type="match status" value="1"/>
</dbReference>
<sequence length="74" mass="8402">MGSEKGTKIITLLSIYSPEHNVTREEREQFYNQLQQTLEALPRGQPKIILGDFNARVGDDVIPGIKQTFENTLN</sequence>
<dbReference type="Gene3D" id="3.60.10.10">
    <property type="entry name" value="Endonuclease/exonuclease/phosphatase"/>
    <property type="match status" value="1"/>
</dbReference>
<protein>
    <recommendedName>
        <fullName evidence="3">Endonuclease/exonuclease/phosphatase domain-containing protein</fullName>
    </recommendedName>
</protein>
<proteinExistence type="predicted"/>
<accession>A0ABD2MZ58</accession>
<dbReference type="InterPro" id="IPR036691">
    <property type="entry name" value="Endo/exonu/phosph_ase_sf"/>
</dbReference>
<gene>
    <name evidence="1" type="ORF">HHI36_021901</name>
</gene>
<comment type="caution">
    <text evidence="1">The sequence shown here is derived from an EMBL/GenBank/DDBJ whole genome shotgun (WGS) entry which is preliminary data.</text>
</comment>
<evidence type="ECO:0000313" key="2">
    <source>
        <dbReference type="Proteomes" id="UP001516400"/>
    </source>
</evidence>
<organism evidence="1 2">
    <name type="scientific">Cryptolaemus montrouzieri</name>
    <dbReference type="NCBI Taxonomy" id="559131"/>
    <lineage>
        <taxon>Eukaryota</taxon>
        <taxon>Metazoa</taxon>
        <taxon>Ecdysozoa</taxon>
        <taxon>Arthropoda</taxon>
        <taxon>Hexapoda</taxon>
        <taxon>Insecta</taxon>
        <taxon>Pterygota</taxon>
        <taxon>Neoptera</taxon>
        <taxon>Endopterygota</taxon>
        <taxon>Coleoptera</taxon>
        <taxon>Polyphaga</taxon>
        <taxon>Cucujiformia</taxon>
        <taxon>Coccinelloidea</taxon>
        <taxon>Coccinellidae</taxon>
        <taxon>Scymninae</taxon>
        <taxon>Scymnini</taxon>
        <taxon>Cryptolaemus</taxon>
    </lineage>
</organism>
<evidence type="ECO:0008006" key="3">
    <source>
        <dbReference type="Google" id="ProtNLM"/>
    </source>
</evidence>
<dbReference type="AlphaFoldDB" id="A0ABD2MZ58"/>
<feature type="non-terminal residue" evidence="1">
    <location>
        <position position="74"/>
    </location>
</feature>
<keyword evidence="2" id="KW-1185">Reference proteome</keyword>
<dbReference type="Proteomes" id="UP001516400">
    <property type="component" value="Unassembled WGS sequence"/>
</dbReference>
<evidence type="ECO:0000313" key="1">
    <source>
        <dbReference type="EMBL" id="KAL3271422.1"/>
    </source>
</evidence>
<dbReference type="EMBL" id="JABFTP020000042">
    <property type="protein sequence ID" value="KAL3271422.1"/>
    <property type="molecule type" value="Genomic_DNA"/>
</dbReference>
<name>A0ABD2MZ58_9CUCU</name>